<dbReference type="PANTHER" id="PTHR32439:SF0">
    <property type="entry name" value="FERREDOXIN--NITRITE REDUCTASE, CHLOROPLASTIC"/>
    <property type="match status" value="1"/>
</dbReference>
<evidence type="ECO:0000256" key="9">
    <source>
        <dbReference type="ARBA" id="ARBA00022784"/>
    </source>
</evidence>
<dbReference type="InterPro" id="IPR005117">
    <property type="entry name" value="NiRdtase/SiRdtase_haem-b_fer"/>
</dbReference>
<keyword evidence="8" id="KW-0479">Metal-binding</keyword>
<dbReference type="SUPFAM" id="SSF55124">
    <property type="entry name" value="Nitrite/Sulfite reductase N-terminal domain-like"/>
    <property type="match status" value="2"/>
</dbReference>
<dbReference type="RefSeq" id="WP_068568850.1">
    <property type="nucleotide sequence ID" value="NZ_FNLF01000002.1"/>
</dbReference>
<evidence type="ECO:0000256" key="10">
    <source>
        <dbReference type="ARBA" id="ARBA00023002"/>
    </source>
</evidence>
<dbReference type="EC" id="1.8.7.1" evidence="5"/>
<keyword evidence="9" id="KW-0883">Thioether bond</keyword>
<dbReference type="PRINTS" id="PR00397">
    <property type="entry name" value="SIROHAEM"/>
</dbReference>
<evidence type="ECO:0000256" key="1">
    <source>
        <dbReference type="ARBA" id="ARBA00001929"/>
    </source>
</evidence>
<protein>
    <recommendedName>
        <fullName evidence="5">assimilatory sulfite reductase (ferredoxin)</fullName>
        <ecNumber evidence="5">1.8.7.1</ecNumber>
    </recommendedName>
</protein>
<comment type="function">
    <text evidence="3">Catalyzes the reduction of sulfite to sulfide, a step in the biosynthesis of sulfur-containing amino acids and cofactors.</text>
</comment>
<feature type="domain" description="Nitrite/sulphite reductase 4Fe-4S" evidence="15">
    <location>
        <begin position="180"/>
        <end position="334"/>
    </location>
</feature>
<keyword evidence="7" id="KW-0349">Heme</keyword>
<evidence type="ECO:0000259" key="16">
    <source>
        <dbReference type="Pfam" id="PF03460"/>
    </source>
</evidence>
<organism evidence="17 18">
    <name type="scientific">Tsukamurella pulmonis</name>
    <dbReference type="NCBI Taxonomy" id="47312"/>
    <lineage>
        <taxon>Bacteria</taxon>
        <taxon>Bacillati</taxon>
        <taxon>Actinomycetota</taxon>
        <taxon>Actinomycetes</taxon>
        <taxon>Mycobacteriales</taxon>
        <taxon>Tsukamurellaceae</taxon>
        <taxon>Tsukamurella</taxon>
    </lineage>
</organism>
<evidence type="ECO:0000256" key="7">
    <source>
        <dbReference type="ARBA" id="ARBA00022617"/>
    </source>
</evidence>
<dbReference type="Proteomes" id="UP000183053">
    <property type="component" value="Unassembled WGS sequence"/>
</dbReference>
<dbReference type="GO" id="GO:0046872">
    <property type="term" value="F:metal ion binding"/>
    <property type="evidence" value="ECO:0007669"/>
    <property type="project" value="UniProtKB-KW"/>
</dbReference>
<dbReference type="EMBL" id="FNLF01000002">
    <property type="protein sequence ID" value="SDR09330.1"/>
    <property type="molecule type" value="Genomic_DNA"/>
</dbReference>
<dbReference type="SUPFAM" id="SSF56014">
    <property type="entry name" value="Nitrite and sulphite reductase 4Fe-4S domain-like"/>
    <property type="match status" value="2"/>
</dbReference>
<keyword evidence="10" id="KW-0560">Oxidoreductase</keyword>
<keyword evidence="18" id="KW-1185">Reference proteome</keyword>
<dbReference type="Gene3D" id="3.30.413.10">
    <property type="entry name" value="Sulfite Reductase Hemoprotein, domain 1"/>
    <property type="match status" value="2"/>
</dbReference>
<dbReference type="GO" id="GO:0051539">
    <property type="term" value="F:4 iron, 4 sulfur cluster binding"/>
    <property type="evidence" value="ECO:0007669"/>
    <property type="project" value="UniProtKB-KW"/>
</dbReference>
<comment type="catalytic activity">
    <reaction evidence="13">
        <text>hydrogen sulfide + 6 oxidized [2Fe-2S]-[ferredoxin] + 3 H2O = sulfite + 6 reduced [2Fe-2S]-[ferredoxin] + 7 H(+)</text>
        <dbReference type="Rhea" id="RHEA:23132"/>
        <dbReference type="Rhea" id="RHEA-COMP:10000"/>
        <dbReference type="Rhea" id="RHEA-COMP:10001"/>
        <dbReference type="ChEBI" id="CHEBI:15377"/>
        <dbReference type="ChEBI" id="CHEBI:15378"/>
        <dbReference type="ChEBI" id="CHEBI:17359"/>
        <dbReference type="ChEBI" id="CHEBI:29919"/>
        <dbReference type="ChEBI" id="CHEBI:33737"/>
        <dbReference type="ChEBI" id="CHEBI:33738"/>
        <dbReference type="EC" id="1.8.7.1"/>
    </reaction>
</comment>
<dbReference type="STRING" id="47312.SAMN04489765_3167"/>
<dbReference type="GO" id="GO:0050311">
    <property type="term" value="F:sulfite reductase (ferredoxin) activity"/>
    <property type="evidence" value="ECO:0007669"/>
    <property type="project" value="UniProtKB-EC"/>
</dbReference>
<feature type="domain" description="Nitrite/sulphite reductase 4Fe-4S" evidence="15">
    <location>
        <begin position="431"/>
        <end position="571"/>
    </location>
</feature>
<feature type="region of interest" description="Disordered" evidence="14">
    <location>
        <begin position="1"/>
        <end position="35"/>
    </location>
</feature>
<dbReference type="FunFam" id="3.30.413.10:FF:000013">
    <property type="entry name" value="Sulfite reductase [ferredoxin]"/>
    <property type="match status" value="1"/>
</dbReference>
<dbReference type="InterPro" id="IPR045854">
    <property type="entry name" value="NO2/SO3_Rdtase_4Fe4S_sf"/>
</dbReference>
<evidence type="ECO:0000313" key="17">
    <source>
        <dbReference type="EMBL" id="SDR09330.1"/>
    </source>
</evidence>
<evidence type="ECO:0000313" key="18">
    <source>
        <dbReference type="Proteomes" id="UP000183053"/>
    </source>
</evidence>
<evidence type="ECO:0000256" key="12">
    <source>
        <dbReference type="ARBA" id="ARBA00023014"/>
    </source>
</evidence>
<evidence type="ECO:0000256" key="8">
    <source>
        <dbReference type="ARBA" id="ARBA00022723"/>
    </source>
</evidence>
<feature type="compositionally biased region" description="Low complexity" evidence="14">
    <location>
        <begin position="1"/>
        <end position="20"/>
    </location>
</feature>
<dbReference type="InterPro" id="IPR036136">
    <property type="entry name" value="Nit/Sulf_reduc_fer-like_dom_sf"/>
</dbReference>
<proteinExistence type="inferred from homology"/>
<evidence type="ECO:0000259" key="15">
    <source>
        <dbReference type="Pfam" id="PF01077"/>
    </source>
</evidence>
<dbReference type="InterPro" id="IPR006067">
    <property type="entry name" value="NO2/SO3_Rdtase_4Fe4S_dom"/>
</dbReference>
<dbReference type="Pfam" id="PF01077">
    <property type="entry name" value="NIR_SIR"/>
    <property type="match status" value="2"/>
</dbReference>
<dbReference type="InterPro" id="IPR006066">
    <property type="entry name" value="NO2/SO3_Rdtase_FeS/sirohaem_BS"/>
</dbReference>
<dbReference type="FunFam" id="3.30.413.10:FF:000009">
    <property type="entry name" value="Sulfite reductase [ferredoxin]"/>
    <property type="match status" value="1"/>
</dbReference>
<dbReference type="OrthoDB" id="3189055at2"/>
<sequence>MTSIADAPVPSAADAAPTRPARTRPVKRKSEGQWKLGYRTPLNANEQTKRDDNPLNVRARIENIYSKQGFESIDKADLRGRMRWWGLYTQREQGYDGTYTGDENIDLLEAPYFMMRVRCDGGKLDAAQLRTLGELSTEFGRDTADISDRENVQFHWIEIENVPEIWKRLEAVGLKTTEACGDCPRVVLGSPLAGESFSEVLDPSPAIDEIVRRYIGDPKYSNLPRKFKTAISGQQDVVHEINDVAFIGVEHPEHGPGLDLWVGGGLSTNPMLAQRVGAWIPLDEVPDVWEGVVSIFRDYGYRRLRSKARLKFLVKDWGIEKFRQVLEDEYLGRKLIDGPAPALPERPIDHIGVQKLRNGLNAVGFSPIAGRVSGTVLSKVADAMDRVGSDRASFTPYQKLIVLDVPDDQVDSLIDELAPLGLQGRPSIWRRNLIACSGIEFCKLSFVETRKRSQVLVPDLDQRLADINAQLDVPITVNINGCPNSCGRSQIADIGFKGQLVDDHEGNQVEGFQVHLGGSLGLDSGFGRKLRQHKVLSTELGDYIERVVRNFVTQREDGERFAQWTLRAAEEDLR</sequence>
<name>A0A1H1G812_9ACTN</name>
<comment type="cofactor">
    <cofactor evidence="2">
        <name>[4Fe-4S] cluster</name>
        <dbReference type="ChEBI" id="CHEBI:49883"/>
    </cofactor>
</comment>
<dbReference type="PROSITE" id="PS00365">
    <property type="entry name" value="NIR_SIR"/>
    <property type="match status" value="1"/>
</dbReference>
<feature type="domain" description="Nitrite/Sulfite reductase ferredoxin-like" evidence="16">
    <location>
        <begin position="112"/>
        <end position="172"/>
    </location>
</feature>
<dbReference type="PANTHER" id="PTHR32439">
    <property type="entry name" value="FERREDOXIN--NITRITE REDUCTASE, CHLOROPLASTIC"/>
    <property type="match status" value="1"/>
</dbReference>
<evidence type="ECO:0000256" key="2">
    <source>
        <dbReference type="ARBA" id="ARBA00001966"/>
    </source>
</evidence>
<evidence type="ECO:0000256" key="14">
    <source>
        <dbReference type="SAM" id="MobiDB-lite"/>
    </source>
</evidence>
<evidence type="ECO:0000256" key="11">
    <source>
        <dbReference type="ARBA" id="ARBA00023004"/>
    </source>
</evidence>
<keyword evidence="12" id="KW-0411">Iron-sulfur</keyword>
<evidence type="ECO:0000256" key="3">
    <source>
        <dbReference type="ARBA" id="ARBA00003247"/>
    </source>
</evidence>
<gene>
    <name evidence="17" type="ORF">SAMN04489765_3167</name>
</gene>
<accession>A0A1H1G812</accession>
<keyword evidence="6" id="KW-0004">4Fe-4S</keyword>
<evidence type="ECO:0000256" key="5">
    <source>
        <dbReference type="ARBA" id="ARBA00012353"/>
    </source>
</evidence>
<dbReference type="Gene3D" id="3.90.480.20">
    <property type="match status" value="1"/>
</dbReference>
<evidence type="ECO:0000256" key="6">
    <source>
        <dbReference type="ARBA" id="ARBA00022485"/>
    </source>
</evidence>
<dbReference type="GO" id="GO:0020037">
    <property type="term" value="F:heme binding"/>
    <property type="evidence" value="ECO:0007669"/>
    <property type="project" value="InterPro"/>
</dbReference>
<comment type="similarity">
    <text evidence="4">Belongs to the nitrite and sulfite reductase 4Fe-4S domain family.</text>
</comment>
<feature type="domain" description="Nitrite/Sulfite reductase ferredoxin-like" evidence="16">
    <location>
        <begin position="357"/>
        <end position="418"/>
    </location>
</feature>
<evidence type="ECO:0000256" key="4">
    <source>
        <dbReference type="ARBA" id="ARBA00010429"/>
    </source>
</evidence>
<dbReference type="Pfam" id="PF03460">
    <property type="entry name" value="NIR_SIR_ferr"/>
    <property type="match status" value="2"/>
</dbReference>
<comment type="cofactor">
    <cofactor evidence="1">
        <name>siroheme</name>
        <dbReference type="ChEBI" id="CHEBI:60052"/>
    </cofactor>
</comment>
<reference evidence="18" key="1">
    <citation type="submission" date="2016-10" db="EMBL/GenBank/DDBJ databases">
        <authorList>
            <person name="Varghese N."/>
            <person name="Submissions S."/>
        </authorList>
    </citation>
    <scope>NUCLEOTIDE SEQUENCE [LARGE SCALE GENOMIC DNA]</scope>
    <source>
        <strain evidence="18">DSM 44142</strain>
    </source>
</reference>
<evidence type="ECO:0000256" key="13">
    <source>
        <dbReference type="ARBA" id="ARBA00049518"/>
    </source>
</evidence>
<dbReference type="InterPro" id="IPR051329">
    <property type="entry name" value="NIR_SIR_4Fe-4S"/>
</dbReference>
<keyword evidence="11" id="KW-0408">Iron</keyword>
<dbReference type="AlphaFoldDB" id="A0A1H1G812"/>